<gene>
    <name evidence="1" type="ORF">M3P19_00820</name>
</gene>
<evidence type="ECO:0008006" key="3">
    <source>
        <dbReference type="Google" id="ProtNLM"/>
    </source>
</evidence>
<organism evidence="1 2">
    <name type="scientific">Flagellimonas spongiicola</name>
    <dbReference type="NCBI Taxonomy" id="2942208"/>
    <lineage>
        <taxon>Bacteria</taxon>
        <taxon>Pseudomonadati</taxon>
        <taxon>Bacteroidota</taxon>
        <taxon>Flavobacteriia</taxon>
        <taxon>Flavobacteriales</taxon>
        <taxon>Flavobacteriaceae</taxon>
        <taxon>Flagellimonas</taxon>
    </lineage>
</organism>
<evidence type="ECO:0000313" key="1">
    <source>
        <dbReference type="EMBL" id="MCL6272527.1"/>
    </source>
</evidence>
<dbReference type="Proteomes" id="UP001203607">
    <property type="component" value="Unassembled WGS sequence"/>
</dbReference>
<name>A0ABT0PPB4_9FLAO</name>
<dbReference type="Gene3D" id="3.60.10.10">
    <property type="entry name" value="Endonuclease/exonuclease/phosphatase"/>
    <property type="match status" value="1"/>
</dbReference>
<dbReference type="SUPFAM" id="SSF56219">
    <property type="entry name" value="DNase I-like"/>
    <property type="match status" value="1"/>
</dbReference>
<accession>A0ABT0PPB4</accession>
<dbReference type="RefSeq" id="WP_249655714.1">
    <property type="nucleotide sequence ID" value="NZ_JAMFMA010000001.1"/>
</dbReference>
<dbReference type="EMBL" id="JAMFMA010000001">
    <property type="protein sequence ID" value="MCL6272527.1"/>
    <property type="molecule type" value="Genomic_DNA"/>
</dbReference>
<sequence>MAKIIYWNLENNNAKKILNSVATIFNQDFDVMFLSEITSRGNGLEQKLEFAAKQYGKNIFINILFVRGTTYFGHGESIAVLSTVELQNTYVVNVGTSEQSRDIVVVEFFGGFKVATFHLSCTNTAQKTSERQNIIHRLKNNEFQCAIGDWNTEPAGFHYRGLEILPPDSATTVNDEKLDYTVINENCQANGITTDVLRFYGRRTSNHYPIKIEAVLN</sequence>
<evidence type="ECO:0000313" key="2">
    <source>
        <dbReference type="Proteomes" id="UP001203607"/>
    </source>
</evidence>
<proteinExistence type="predicted"/>
<reference evidence="1 2" key="1">
    <citation type="submission" date="2022-05" db="EMBL/GenBank/DDBJ databases">
        <authorList>
            <person name="Park J.-S."/>
        </authorList>
    </citation>
    <scope>NUCLEOTIDE SEQUENCE [LARGE SCALE GENOMIC DNA]</scope>
    <source>
        <strain evidence="1 2">2012CJ35-5</strain>
    </source>
</reference>
<dbReference type="InterPro" id="IPR036691">
    <property type="entry name" value="Endo/exonu/phosph_ase_sf"/>
</dbReference>
<protein>
    <recommendedName>
        <fullName evidence="3">Endonuclease/exonuclease/phosphatase domain-containing protein</fullName>
    </recommendedName>
</protein>
<comment type="caution">
    <text evidence="1">The sequence shown here is derived from an EMBL/GenBank/DDBJ whole genome shotgun (WGS) entry which is preliminary data.</text>
</comment>
<keyword evidence="2" id="KW-1185">Reference proteome</keyword>